<dbReference type="KEGG" id="amur:ADH66_12725"/>
<reference evidence="2" key="1">
    <citation type="journal article" date="2017" name="Genome Announc.">
        <title>High-Quality Whole-Genome Sequences of the Oligo-Mouse-Microbiota Bacterial Community.</title>
        <authorList>
            <person name="Garzetti D."/>
            <person name="Brugiroux S."/>
            <person name="Bunk B."/>
            <person name="Pukall R."/>
            <person name="McCoy K.D."/>
            <person name="Macpherson A.J."/>
            <person name="Stecher B."/>
        </authorList>
    </citation>
    <scope>NUCLEOTIDE SEQUENCE</scope>
    <source>
        <strain evidence="2">KB18</strain>
    </source>
</reference>
<name>A0A1Z2XSM1_9FIRM</name>
<keyword evidence="4" id="KW-1185">Reference proteome</keyword>
<dbReference type="EMBL" id="CP065321">
    <property type="protein sequence ID" value="QQR30693.1"/>
    <property type="molecule type" value="Genomic_DNA"/>
</dbReference>
<accession>A0A1Z2XSM1</accession>
<feature type="domain" description="YubB ferredoxin-like" evidence="1">
    <location>
        <begin position="129"/>
        <end position="218"/>
    </location>
</feature>
<dbReference type="EMBL" id="CP021422">
    <property type="protein sequence ID" value="ASB41437.1"/>
    <property type="molecule type" value="Genomic_DNA"/>
</dbReference>
<dbReference type="Pfam" id="PF18406">
    <property type="entry name" value="DUF1281_C"/>
    <property type="match status" value="1"/>
</dbReference>
<evidence type="ECO:0000313" key="4">
    <source>
        <dbReference type="Proteomes" id="UP000196710"/>
    </source>
</evidence>
<protein>
    <recommendedName>
        <fullName evidence="1">YubB ferredoxin-like domain-containing protein</fullName>
    </recommendedName>
</protein>
<dbReference type="Proteomes" id="UP000196710">
    <property type="component" value="Chromosome"/>
</dbReference>
<proteinExistence type="predicted"/>
<gene>
    <name evidence="2" type="ORF">ADH66_12725</name>
    <name evidence="3" type="ORF">I5Q82_03035</name>
</gene>
<dbReference type="Gene3D" id="3.30.70.1270">
    <property type="entry name" value="Api92-like domains"/>
    <property type="match status" value="1"/>
</dbReference>
<organism evidence="3 5">
    <name type="scientific">Acutalibacter muris</name>
    <dbReference type="NCBI Taxonomy" id="1796620"/>
    <lineage>
        <taxon>Bacteria</taxon>
        <taxon>Bacillati</taxon>
        <taxon>Bacillota</taxon>
        <taxon>Clostridia</taxon>
        <taxon>Eubacteriales</taxon>
        <taxon>Acutalibacteraceae</taxon>
        <taxon>Acutalibacter</taxon>
    </lineage>
</organism>
<dbReference type="AlphaFoldDB" id="A0A1Z2XSM1"/>
<evidence type="ECO:0000313" key="3">
    <source>
        <dbReference type="EMBL" id="QQR30693.1"/>
    </source>
</evidence>
<dbReference type="Proteomes" id="UP000596035">
    <property type="component" value="Chromosome"/>
</dbReference>
<dbReference type="RefSeq" id="WP_066540062.1">
    <property type="nucleotide sequence ID" value="NZ_CP021422.1"/>
</dbReference>
<sequence length="234" mass="27385">MPNYVANIVTFDGDEKRIKDMLLAVQNDEFGTGSISFNKIIPMPPELDMESSNRSKAGLRAYQDFVAAYSLGRDFSKEDLLHIPGKAEDAYLRRHSGIDRETWNLGRQAFQNIQKYGSPDWYDWRWEHWNTKWDAGGYEEGKDYSQCDKLAFRTAWREPAPVIQKLSEMYPDIEFTHQWAEEQMVVNCGTAKYKAGVQTECEQVEGYDERMDFSVEVWYQYEHNGLPQEQEQTM</sequence>
<dbReference type="InterPro" id="IPR041329">
    <property type="entry name" value="YubB_C"/>
</dbReference>
<evidence type="ECO:0000313" key="5">
    <source>
        <dbReference type="Proteomes" id="UP000596035"/>
    </source>
</evidence>
<evidence type="ECO:0000313" key="2">
    <source>
        <dbReference type="EMBL" id="ASB41437.1"/>
    </source>
</evidence>
<reference evidence="4" key="2">
    <citation type="submission" date="2017-05" db="EMBL/GenBank/DDBJ databases">
        <title>Improved OligoMM genomes.</title>
        <authorList>
            <person name="Garzetti D."/>
        </authorList>
    </citation>
    <scope>NUCLEOTIDE SEQUENCE [LARGE SCALE GENOMIC DNA]</scope>
    <source>
        <strain evidence="4">KB18</strain>
    </source>
</reference>
<reference evidence="3 5" key="3">
    <citation type="submission" date="2020-11" db="EMBL/GenBank/DDBJ databases">
        <title>Closed and high quality bacterial genomes of the OMM12 community.</title>
        <authorList>
            <person name="Marbouty M."/>
            <person name="Lamy-Besnier Q."/>
            <person name="Debarbieux L."/>
            <person name="Koszul R."/>
        </authorList>
    </citation>
    <scope>NUCLEOTIDE SEQUENCE [LARGE SCALE GENOMIC DNA]</scope>
    <source>
        <strain evidence="3 5">KB18</strain>
    </source>
</reference>
<evidence type="ECO:0000259" key="1">
    <source>
        <dbReference type="Pfam" id="PF18406"/>
    </source>
</evidence>